<accession>A0A2H0BYI3</accession>
<keyword evidence="1" id="KW-0472">Membrane</keyword>
<gene>
    <name evidence="2" type="ORF">COW99_01195</name>
</gene>
<feature type="transmembrane region" description="Helical" evidence="1">
    <location>
        <begin position="6"/>
        <end position="28"/>
    </location>
</feature>
<dbReference type="Proteomes" id="UP000231246">
    <property type="component" value="Unassembled WGS sequence"/>
</dbReference>
<comment type="caution">
    <text evidence="2">The sequence shown here is derived from an EMBL/GenBank/DDBJ whole genome shotgun (WGS) entry which is preliminary data.</text>
</comment>
<keyword evidence="1" id="KW-0812">Transmembrane</keyword>
<sequence length="140" mass="15341">MFKLKYIYSIVPILLVVIIAISLGLFGYRIFKTKSIYTSLNNTPEPEVDFTNPSANKTQGDLVAEARGDLALQSGIKDLDISTVSVEAVNWSDSSLGCPTPKTAYAQVITPGYKIILKVDDEIYTYHASSTNIVLCQSTK</sequence>
<protein>
    <submittedName>
        <fullName evidence="2">Uncharacterized protein</fullName>
    </submittedName>
</protein>
<reference evidence="2 3" key="1">
    <citation type="submission" date="2017-09" db="EMBL/GenBank/DDBJ databases">
        <title>Depth-based differentiation of microbial function through sediment-hosted aquifers and enrichment of novel symbionts in the deep terrestrial subsurface.</title>
        <authorList>
            <person name="Probst A.J."/>
            <person name="Ladd B."/>
            <person name="Jarett J.K."/>
            <person name="Geller-Mcgrath D.E."/>
            <person name="Sieber C.M."/>
            <person name="Emerson J.B."/>
            <person name="Anantharaman K."/>
            <person name="Thomas B.C."/>
            <person name="Malmstrom R."/>
            <person name="Stieglmeier M."/>
            <person name="Klingl A."/>
            <person name="Woyke T."/>
            <person name="Ryan C.M."/>
            <person name="Banfield J.F."/>
        </authorList>
    </citation>
    <scope>NUCLEOTIDE SEQUENCE [LARGE SCALE GENOMIC DNA]</scope>
    <source>
        <strain evidence="2">CG22_combo_CG10-13_8_21_14_all_38_20</strain>
    </source>
</reference>
<dbReference type="EMBL" id="PCTA01000009">
    <property type="protein sequence ID" value="PIP61998.1"/>
    <property type="molecule type" value="Genomic_DNA"/>
</dbReference>
<dbReference type="AlphaFoldDB" id="A0A2H0BYI3"/>
<proteinExistence type="predicted"/>
<evidence type="ECO:0000313" key="2">
    <source>
        <dbReference type="EMBL" id="PIP61998.1"/>
    </source>
</evidence>
<organism evidence="2 3">
    <name type="scientific">Candidatus Roizmanbacteria bacterium CG22_combo_CG10-13_8_21_14_all_38_20</name>
    <dbReference type="NCBI Taxonomy" id="1974862"/>
    <lineage>
        <taxon>Bacteria</taxon>
        <taxon>Candidatus Roizmaniibacteriota</taxon>
    </lineage>
</organism>
<evidence type="ECO:0000313" key="3">
    <source>
        <dbReference type="Proteomes" id="UP000231246"/>
    </source>
</evidence>
<evidence type="ECO:0000256" key="1">
    <source>
        <dbReference type="SAM" id="Phobius"/>
    </source>
</evidence>
<name>A0A2H0BYI3_9BACT</name>
<keyword evidence="1" id="KW-1133">Transmembrane helix</keyword>